<evidence type="ECO:0000313" key="2">
    <source>
        <dbReference type="Proteomes" id="UP000265566"/>
    </source>
</evidence>
<gene>
    <name evidence="1" type="ORF">MtrunA17_Chr3g0083251</name>
</gene>
<protein>
    <submittedName>
        <fullName evidence="1">Uncharacterized protein</fullName>
    </submittedName>
</protein>
<reference evidence="2" key="1">
    <citation type="journal article" date="2018" name="Nat. Plants">
        <title>Whole-genome landscape of Medicago truncatula symbiotic genes.</title>
        <authorList>
            <person name="Pecrix Y."/>
            <person name="Staton S.E."/>
            <person name="Sallet E."/>
            <person name="Lelandais-Briere C."/>
            <person name="Moreau S."/>
            <person name="Carrere S."/>
            <person name="Blein T."/>
            <person name="Jardinaud M.F."/>
            <person name="Latrasse D."/>
            <person name="Zouine M."/>
            <person name="Zahm M."/>
            <person name="Kreplak J."/>
            <person name="Mayjonade B."/>
            <person name="Satge C."/>
            <person name="Perez M."/>
            <person name="Cauet S."/>
            <person name="Marande W."/>
            <person name="Chantry-Darmon C."/>
            <person name="Lopez-Roques C."/>
            <person name="Bouchez O."/>
            <person name="Berard A."/>
            <person name="Debelle F."/>
            <person name="Munos S."/>
            <person name="Bendahmane A."/>
            <person name="Berges H."/>
            <person name="Niebel A."/>
            <person name="Buitink J."/>
            <person name="Frugier F."/>
            <person name="Benhamed M."/>
            <person name="Crespi M."/>
            <person name="Gouzy J."/>
            <person name="Gamas P."/>
        </authorList>
    </citation>
    <scope>NUCLEOTIDE SEQUENCE [LARGE SCALE GENOMIC DNA]</scope>
    <source>
        <strain evidence="2">cv. Jemalong A17</strain>
    </source>
</reference>
<evidence type="ECO:0000313" key="1">
    <source>
        <dbReference type="EMBL" id="RHN65742.1"/>
    </source>
</evidence>
<dbReference type="AlphaFoldDB" id="A0A396IJH4"/>
<accession>A0A396IJH4</accession>
<sequence length="87" mass="9822">MCPNCPLKSSGWLLQVAQKQPHQEPPTQVASRYDHYPEMVSCMDVKCLNKISCTQQSSSQYQILQSQHMIKIMQEAVIGLMSGCHGR</sequence>
<dbReference type="Gramene" id="rna13623">
    <property type="protein sequence ID" value="RHN65742.1"/>
    <property type="gene ID" value="gene13623"/>
</dbReference>
<organism evidence="1 2">
    <name type="scientific">Medicago truncatula</name>
    <name type="common">Barrel medic</name>
    <name type="synonym">Medicago tribuloides</name>
    <dbReference type="NCBI Taxonomy" id="3880"/>
    <lineage>
        <taxon>Eukaryota</taxon>
        <taxon>Viridiplantae</taxon>
        <taxon>Streptophyta</taxon>
        <taxon>Embryophyta</taxon>
        <taxon>Tracheophyta</taxon>
        <taxon>Spermatophyta</taxon>
        <taxon>Magnoliopsida</taxon>
        <taxon>eudicotyledons</taxon>
        <taxon>Gunneridae</taxon>
        <taxon>Pentapetalae</taxon>
        <taxon>rosids</taxon>
        <taxon>fabids</taxon>
        <taxon>Fabales</taxon>
        <taxon>Fabaceae</taxon>
        <taxon>Papilionoideae</taxon>
        <taxon>50 kb inversion clade</taxon>
        <taxon>NPAAA clade</taxon>
        <taxon>Hologalegina</taxon>
        <taxon>IRL clade</taxon>
        <taxon>Trifolieae</taxon>
        <taxon>Medicago</taxon>
    </lineage>
</organism>
<proteinExistence type="predicted"/>
<comment type="caution">
    <text evidence="1">The sequence shown here is derived from an EMBL/GenBank/DDBJ whole genome shotgun (WGS) entry which is preliminary data.</text>
</comment>
<dbReference type="EMBL" id="PSQE01000003">
    <property type="protein sequence ID" value="RHN65742.1"/>
    <property type="molecule type" value="Genomic_DNA"/>
</dbReference>
<name>A0A396IJH4_MEDTR</name>
<dbReference type="Proteomes" id="UP000265566">
    <property type="component" value="Chromosome 3"/>
</dbReference>